<dbReference type="AlphaFoldDB" id="A0A967AYI5"/>
<sequence>MLGVDACTKGWVGASSDVRVYFGVTIDKLVATAEADGPPLAVVAIDIPIGLPTSGPREADRLARSLVGKRWQSVFGTPIRAALEAATHAEATALSLAATGKGISQQAHRLGPKILEVDTWTRATDRTVIEAHPEVSFATIAGHPLEHPKSTWSGAQERLALLAAVGIVLPADVGEAGAMAAVDDVLDAAVVSWTAARYASGTAVSYPTTPETIGDEPCAVIWA</sequence>
<organism evidence="1 2">
    <name type="scientific">Metallococcus carri</name>
    <dbReference type="NCBI Taxonomy" id="1656884"/>
    <lineage>
        <taxon>Bacteria</taxon>
        <taxon>Bacillati</taxon>
        <taxon>Actinomycetota</taxon>
        <taxon>Actinomycetes</taxon>
        <taxon>Micrococcales</taxon>
        <taxon>Dermacoccaceae</taxon>
        <taxon>Metallococcus</taxon>
    </lineage>
</organism>
<keyword evidence="2" id="KW-1185">Reference proteome</keyword>
<gene>
    <name evidence="1" type="ORF">G9U51_06220</name>
</gene>
<reference evidence="1" key="1">
    <citation type="submission" date="2020-03" db="EMBL/GenBank/DDBJ databases">
        <title>Draft sequencing of Calidifontibacter sp. DB0510.</title>
        <authorList>
            <person name="Kim D.-U."/>
        </authorList>
    </citation>
    <scope>NUCLEOTIDE SEQUENCE</scope>
    <source>
        <strain evidence="1">DB0510</strain>
    </source>
</reference>
<comment type="caution">
    <text evidence="1">The sequence shown here is derived from an EMBL/GenBank/DDBJ whole genome shotgun (WGS) entry which is preliminary data.</text>
</comment>
<dbReference type="EMBL" id="JAAOIV010000003">
    <property type="protein sequence ID" value="NHN55379.1"/>
    <property type="molecule type" value="Genomic_DNA"/>
</dbReference>
<name>A0A967AYI5_9MICO</name>
<proteinExistence type="predicted"/>
<dbReference type="Proteomes" id="UP000744769">
    <property type="component" value="Unassembled WGS sequence"/>
</dbReference>
<evidence type="ECO:0000313" key="1">
    <source>
        <dbReference type="EMBL" id="NHN55379.1"/>
    </source>
</evidence>
<accession>A0A967AYI5</accession>
<protein>
    <submittedName>
        <fullName evidence="1">DUF429 domain-containing protein</fullName>
    </submittedName>
</protein>
<dbReference type="InterPro" id="IPR007362">
    <property type="entry name" value="DUF429"/>
</dbReference>
<evidence type="ECO:0000313" key="2">
    <source>
        <dbReference type="Proteomes" id="UP000744769"/>
    </source>
</evidence>
<dbReference type="Pfam" id="PF04250">
    <property type="entry name" value="DUF429"/>
    <property type="match status" value="1"/>
</dbReference>